<feature type="domain" description="MgtC/SapB/SrpB/YhiD N-terminal" evidence="2">
    <location>
        <begin position="11"/>
        <end position="135"/>
    </location>
</feature>
<feature type="transmembrane region" description="Helical" evidence="1">
    <location>
        <begin position="263"/>
        <end position="284"/>
    </location>
</feature>
<feature type="transmembrane region" description="Helical" evidence="1">
    <location>
        <begin position="205"/>
        <end position="223"/>
    </location>
</feature>
<feature type="transmembrane region" description="Helical" evidence="1">
    <location>
        <begin position="290"/>
        <end position="313"/>
    </location>
</feature>
<feature type="transmembrane region" description="Helical" evidence="1">
    <location>
        <begin position="364"/>
        <end position="384"/>
    </location>
</feature>
<dbReference type="Proteomes" id="UP000178040">
    <property type="component" value="Unassembled WGS sequence"/>
</dbReference>
<feature type="transmembrane region" description="Helical" evidence="1">
    <location>
        <begin position="40"/>
        <end position="62"/>
    </location>
</feature>
<evidence type="ECO:0000313" key="4">
    <source>
        <dbReference type="EMBL" id="OGK43339.1"/>
    </source>
</evidence>
<evidence type="ECO:0000259" key="3">
    <source>
        <dbReference type="Pfam" id="PF13194"/>
    </source>
</evidence>
<evidence type="ECO:0000259" key="2">
    <source>
        <dbReference type="Pfam" id="PF02308"/>
    </source>
</evidence>
<feature type="transmembrane region" description="Helical" evidence="1">
    <location>
        <begin position="424"/>
        <end position="444"/>
    </location>
</feature>
<reference evidence="4 5" key="1">
    <citation type="journal article" date="2016" name="Nat. Commun.">
        <title>Thousands of microbial genomes shed light on interconnected biogeochemical processes in an aquifer system.</title>
        <authorList>
            <person name="Anantharaman K."/>
            <person name="Brown C.T."/>
            <person name="Hug L.A."/>
            <person name="Sharon I."/>
            <person name="Castelle C.J."/>
            <person name="Probst A.J."/>
            <person name="Thomas B.C."/>
            <person name="Singh A."/>
            <person name="Wilkins M.J."/>
            <person name="Karaoz U."/>
            <person name="Brodie E.L."/>
            <person name="Williams K.H."/>
            <person name="Hubbard S.S."/>
            <person name="Banfield J.F."/>
        </authorList>
    </citation>
    <scope>NUCLEOTIDE SEQUENCE [LARGE SCALE GENOMIC DNA]</scope>
</reference>
<protein>
    <submittedName>
        <fullName evidence="4">Uncharacterized protein</fullName>
    </submittedName>
</protein>
<keyword evidence="1" id="KW-0812">Transmembrane</keyword>
<dbReference type="Pfam" id="PF02308">
    <property type="entry name" value="MgtC"/>
    <property type="match status" value="1"/>
</dbReference>
<accession>A0A1F7IIZ6</accession>
<keyword evidence="1" id="KW-1133">Transmembrane helix</keyword>
<feature type="transmembrane region" description="Helical" evidence="1">
    <location>
        <begin position="396"/>
        <end position="418"/>
    </location>
</feature>
<name>A0A1F7IIZ6_9BACT</name>
<evidence type="ECO:0000313" key="5">
    <source>
        <dbReference type="Proteomes" id="UP000178040"/>
    </source>
</evidence>
<comment type="caution">
    <text evidence="4">The sequence shown here is derived from an EMBL/GenBank/DDBJ whole genome shotgun (WGS) entry which is preliminary data.</text>
</comment>
<sequence length="445" mass="47895">MDILGMAGRILLGFVLGSVIGLEREVNEKKVLGKNKVPTAILGVRSFSLTTVLGVIVGFIYLKFSTLALLIGSAFLALLLIFYYIDSRETKDHGLTTELAAIYSFVIGLLIATQVFPIQLILAVTIIVILFLSQKAKIKDVVEDVRRTELDAFVSYAILALVIMPFLPNQNYSISDFGVLATFLKNVGVPVAKISQIDLVNPFKIWLVLVLVTGVDLISYILAKLIGEKKSWLLTSAIGGFVSSTATTQSIAQKSKKVKQTDYLVAAAILANLSSFIQIAFLIGLLNGKFISSLALILILMLAVSGVLVFFYLRKRQKGKVVEKEGLKPEVAIIDLSAALKFAGLYLTISILSRLGLALFGKSGFLAATGLGALIGLDAVMVNTAQLAGTKVALDLAILAFIIANAVNLAAKSIYSYIQGSRQFSLKFTFSMLLVIAATIIGYLI</sequence>
<feature type="transmembrane region" description="Helical" evidence="1">
    <location>
        <begin position="105"/>
        <end position="132"/>
    </location>
</feature>
<gene>
    <name evidence="4" type="ORF">A3B40_05685</name>
</gene>
<dbReference type="PANTHER" id="PTHR39084">
    <property type="entry name" value="MEMBRANE PROTEIN-RELATED"/>
    <property type="match status" value="1"/>
</dbReference>
<dbReference type="AlphaFoldDB" id="A0A1F7IIZ6"/>
<dbReference type="PANTHER" id="PTHR39084:SF1">
    <property type="entry name" value="DUF4010 DOMAIN-CONTAINING PROTEIN"/>
    <property type="match status" value="1"/>
</dbReference>
<feature type="domain" description="DUF4010" evidence="3">
    <location>
        <begin position="210"/>
        <end position="419"/>
    </location>
</feature>
<dbReference type="InterPro" id="IPR025105">
    <property type="entry name" value="DUF4010"/>
</dbReference>
<feature type="transmembrane region" description="Helical" evidence="1">
    <location>
        <begin position="67"/>
        <end position="85"/>
    </location>
</feature>
<dbReference type="Pfam" id="PF13194">
    <property type="entry name" value="DUF4010"/>
    <property type="match status" value="1"/>
</dbReference>
<proteinExistence type="predicted"/>
<dbReference type="EMBL" id="MGAI01000055">
    <property type="protein sequence ID" value="OGK43339.1"/>
    <property type="molecule type" value="Genomic_DNA"/>
</dbReference>
<evidence type="ECO:0000256" key="1">
    <source>
        <dbReference type="SAM" id="Phobius"/>
    </source>
</evidence>
<keyword evidence="1" id="KW-0472">Membrane</keyword>
<dbReference type="InterPro" id="IPR049177">
    <property type="entry name" value="MgtC_SapB_SrpB_YhiD_N"/>
</dbReference>
<organism evidence="4 5">
    <name type="scientific">Candidatus Roizmanbacteria bacterium RIFCSPLOWO2_01_FULL_37_16</name>
    <dbReference type="NCBI Taxonomy" id="1802058"/>
    <lineage>
        <taxon>Bacteria</taxon>
        <taxon>Candidatus Roizmaniibacteriota</taxon>
    </lineage>
</organism>
<feature type="transmembrane region" description="Helical" evidence="1">
    <location>
        <begin position="152"/>
        <end position="168"/>
    </location>
</feature>